<reference evidence="1 2" key="1">
    <citation type="submission" date="2024-09" db="EMBL/GenBank/DDBJ databases">
        <authorList>
            <person name="Sun Q."/>
            <person name="Mori K."/>
        </authorList>
    </citation>
    <scope>NUCLEOTIDE SEQUENCE [LARGE SCALE GENOMIC DNA]</scope>
    <source>
        <strain evidence="1 2">KCTC 23076</strain>
    </source>
</reference>
<sequence>MAIATRSVQSFPSISLASAHGGAPVEVSLISQLGIGAGDRLVQDAGSRQAAHVHFVDALDEPSTRIGGMHLEHGDASSLYTFAVGPGGHPFHRHGTPRTFTAISGSAGAQLRFSTASDDDVERDAATFVAALRLVEIPPDCLFTVRFGGGTWHQFVPLRPTHPALFALSCHTNELGGALSTLEREQVEANAASIPVLTTVLPPAVQQLLDTTDLASVPSVALSLHAAPLSAAQRACAVTRELVGGMRAWMGSLRSVGGFIGRLESSRVVRALHQQPPGSMLERAVAQDIAHDDCVEVRLPPDAVGTLSATELLSRVLEGVLDNPPAGVGRLMALRNLAVAPLKLRTSPLGCPVSSLLSTDRRSLFAGRFPVLDQAIEPSGKGAQVLLGAHDRHLIFRSCVAVFIDPDGSARVSLGTRVQTRNAFGRFYMAAIDAVHRRYVGPTMLRMAVDHAMAPELSPGTQLRGRVAAASLR</sequence>
<dbReference type="EMBL" id="JBHLTG010000015">
    <property type="protein sequence ID" value="MFC0682598.1"/>
    <property type="molecule type" value="Genomic_DNA"/>
</dbReference>
<dbReference type="Proteomes" id="UP001589896">
    <property type="component" value="Unassembled WGS sequence"/>
</dbReference>
<dbReference type="RefSeq" id="WP_386676754.1">
    <property type="nucleotide sequence ID" value="NZ_JBHLTG010000015.1"/>
</dbReference>
<comment type="caution">
    <text evidence="1">The sequence shown here is derived from an EMBL/GenBank/DDBJ whole genome shotgun (WGS) entry which is preliminary data.</text>
</comment>
<proteinExistence type="predicted"/>
<protein>
    <submittedName>
        <fullName evidence="1">DUF2867 domain-containing protein</fullName>
    </submittedName>
</protein>
<dbReference type="InterPro" id="IPR021295">
    <property type="entry name" value="DUF2867"/>
</dbReference>
<name>A0ABV6S3A9_9GAMM</name>
<evidence type="ECO:0000313" key="1">
    <source>
        <dbReference type="EMBL" id="MFC0682598.1"/>
    </source>
</evidence>
<gene>
    <name evidence="1" type="ORF">ACFFGH_32620</name>
</gene>
<accession>A0ABV6S3A9</accession>
<organism evidence="1 2">
    <name type="scientific">Lysobacter korlensis</name>
    <dbReference type="NCBI Taxonomy" id="553636"/>
    <lineage>
        <taxon>Bacteria</taxon>
        <taxon>Pseudomonadati</taxon>
        <taxon>Pseudomonadota</taxon>
        <taxon>Gammaproteobacteria</taxon>
        <taxon>Lysobacterales</taxon>
        <taxon>Lysobacteraceae</taxon>
        <taxon>Lysobacter</taxon>
    </lineage>
</organism>
<keyword evidence="2" id="KW-1185">Reference proteome</keyword>
<evidence type="ECO:0000313" key="2">
    <source>
        <dbReference type="Proteomes" id="UP001589896"/>
    </source>
</evidence>
<dbReference type="Pfam" id="PF11066">
    <property type="entry name" value="DUF2867"/>
    <property type="match status" value="1"/>
</dbReference>